<dbReference type="Proteomes" id="UP001279734">
    <property type="component" value="Unassembled WGS sequence"/>
</dbReference>
<comment type="caution">
    <text evidence="2">The sequence shown here is derived from an EMBL/GenBank/DDBJ whole genome shotgun (WGS) entry which is preliminary data.</text>
</comment>
<evidence type="ECO:0000256" key="1">
    <source>
        <dbReference type="SAM" id="MobiDB-lite"/>
    </source>
</evidence>
<keyword evidence="3" id="KW-1185">Reference proteome</keyword>
<proteinExistence type="predicted"/>
<dbReference type="EMBL" id="BSYO01000002">
    <property type="protein sequence ID" value="GMH01102.1"/>
    <property type="molecule type" value="Genomic_DNA"/>
</dbReference>
<feature type="region of interest" description="Disordered" evidence="1">
    <location>
        <begin position="1"/>
        <end position="20"/>
    </location>
</feature>
<evidence type="ECO:0000313" key="2">
    <source>
        <dbReference type="EMBL" id="GMH01102.1"/>
    </source>
</evidence>
<name>A0AAD3PAF7_NEPGR</name>
<organism evidence="2 3">
    <name type="scientific">Nepenthes gracilis</name>
    <name type="common">Slender pitcher plant</name>
    <dbReference type="NCBI Taxonomy" id="150966"/>
    <lineage>
        <taxon>Eukaryota</taxon>
        <taxon>Viridiplantae</taxon>
        <taxon>Streptophyta</taxon>
        <taxon>Embryophyta</taxon>
        <taxon>Tracheophyta</taxon>
        <taxon>Spermatophyta</taxon>
        <taxon>Magnoliopsida</taxon>
        <taxon>eudicotyledons</taxon>
        <taxon>Gunneridae</taxon>
        <taxon>Pentapetalae</taxon>
        <taxon>Caryophyllales</taxon>
        <taxon>Nepenthaceae</taxon>
        <taxon>Nepenthes</taxon>
    </lineage>
</organism>
<gene>
    <name evidence="2" type="ORF">Nepgr_002941</name>
</gene>
<protein>
    <submittedName>
        <fullName evidence="2">Uncharacterized protein</fullName>
    </submittedName>
</protein>
<dbReference type="AlphaFoldDB" id="A0AAD3PAF7"/>
<reference evidence="2" key="1">
    <citation type="submission" date="2023-05" db="EMBL/GenBank/DDBJ databases">
        <title>Nepenthes gracilis genome sequencing.</title>
        <authorList>
            <person name="Fukushima K."/>
        </authorList>
    </citation>
    <scope>NUCLEOTIDE SEQUENCE</scope>
    <source>
        <strain evidence="2">SING2019-196</strain>
    </source>
</reference>
<accession>A0AAD3PAF7</accession>
<sequence length="148" mass="15561">MSPYRSSAAGYPPEKALQEGDESCLTDGLVDVNADMVSSISVMEKVPPIANHAALGGAGAQHPTDAPTLPAGYEACFLIGPSADASDMLAFVQVRWRNLLTGGTLVPDYSVIAAAIGWQRDAFPVNAFPNHEIVLFDGEKMLNADTGQ</sequence>
<evidence type="ECO:0000313" key="3">
    <source>
        <dbReference type="Proteomes" id="UP001279734"/>
    </source>
</evidence>